<dbReference type="EMBL" id="OZ035835">
    <property type="protein sequence ID" value="CAL1577283.1"/>
    <property type="molecule type" value="Genomic_DNA"/>
</dbReference>
<dbReference type="AlphaFoldDB" id="A0AAV2JM69"/>
<proteinExistence type="predicted"/>
<evidence type="ECO:0000313" key="2">
    <source>
        <dbReference type="Proteomes" id="UP001497482"/>
    </source>
</evidence>
<protein>
    <submittedName>
        <fullName evidence="1">Uncharacterized protein</fullName>
    </submittedName>
</protein>
<keyword evidence="2" id="KW-1185">Reference proteome</keyword>
<gene>
    <name evidence="1" type="ORF">KC01_LOCUS8655</name>
</gene>
<organism evidence="1 2">
    <name type="scientific">Knipowitschia caucasica</name>
    <name type="common">Caucasian dwarf goby</name>
    <name type="synonym">Pomatoschistus caucasicus</name>
    <dbReference type="NCBI Taxonomy" id="637954"/>
    <lineage>
        <taxon>Eukaryota</taxon>
        <taxon>Metazoa</taxon>
        <taxon>Chordata</taxon>
        <taxon>Craniata</taxon>
        <taxon>Vertebrata</taxon>
        <taxon>Euteleostomi</taxon>
        <taxon>Actinopterygii</taxon>
        <taxon>Neopterygii</taxon>
        <taxon>Teleostei</taxon>
        <taxon>Neoteleostei</taxon>
        <taxon>Acanthomorphata</taxon>
        <taxon>Gobiaria</taxon>
        <taxon>Gobiiformes</taxon>
        <taxon>Gobioidei</taxon>
        <taxon>Gobiidae</taxon>
        <taxon>Gobiinae</taxon>
        <taxon>Knipowitschia</taxon>
    </lineage>
</organism>
<name>A0AAV2JM69_KNICA</name>
<sequence>MASARAASQSGTGLFPGGVLDILAVQRQRSDARSPGEGLRVDKRAEQAVGDQRLGARGMRQRHSRPLDGFCTSSLSTHRALDWGLAPPLSLHSGLGVSHPSFSLNIRPPRLGSAPPLSLTQSSGLGFYINNNLTHYVAAFPPVICTAIVSDATREQALFPLRYAALS</sequence>
<dbReference type="Proteomes" id="UP001497482">
    <property type="component" value="Chromosome 13"/>
</dbReference>
<reference evidence="1 2" key="1">
    <citation type="submission" date="2024-04" db="EMBL/GenBank/DDBJ databases">
        <authorList>
            <person name="Waldvogel A.-M."/>
            <person name="Schoenle A."/>
        </authorList>
    </citation>
    <scope>NUCLEOTIDE SEQUENCE [LARGE SCALE GENOMIC DNA]</scope>
</reference>
<accession>A0AAV2JM69</accession>
<evidence type="ECO:0000313" key="1">
    <source>
        <dbReference type="EMBL" id="CAL1577283.1"/>
    </source>
</evidence>